<keyword evidence="1" id="KW-0472">Membrane</keyword>
<evidence type="ECO:0000256" key="1">
    <source>
        <dbReference type="SAM" id="Phobius"/>
    </source>
</evidence>
<keyword evidence="1" id="KW-1133">Transmembrane helix</keyword>
<organism evidence="2 3">
    <name type="scientific">Methanospirillum purgamenti</name>
    <dbReference type="NCBI Taxonomy" id="2834276"/>
    <lineage>
        <taxon>Archaea</taxon>
        <taxon>Methanobacteriati</taxon>
        <taxon>Methanobacteriota</taxon>
        <taxon>Stenosarchaea group</taxon>
        <taxon>Methanomicrobia</taxon>
        <taxon>Methanomicrobiales</taxon>
        <taxon>Methanospirillaceae</taxon>
        <taxon>Methanospirillum</taxon>
    </lineage>
</organism>
<evidence type="ECO:0000313" key="3">
    <source>
        <dbReference type="Proteomes" id="UP000680656"/>
    </source>
</evidence>
<reference evidence="2 3" key="1">
    <citation type="submission" date="2021-05" db="EMBL/GenBank/DDBJ databases">
        <title>A novel Methanospirillum isolate from a pyrite-forming mixed culture.</title>
        <authorList>
            <person name="Bunk B."/>
            <person name="Sproer C."/>
            <person name="Spring S."/>
            <person name="Pester M."/>
        </authorList>
    </citation>
    <scope>NUCLEOTIDE SEQUENCE [LARGE SCALE GENOMIC DNA]</scope>
    <source>
        <strain evidence="2 3">J.3.6.1-F.2.7.3</strain>
    </source>
</reference>
<sequence length="381" mass="42764">MKNKLKTLIILAVFLSIFSIIPVLGEDGTNISNIQYNRGIFSEGDDLSLIPVPQDISIGISDVNSGVDIKESNGEVTYLERRYLVGKINDPVDVSASFITSTPQKFESDLVNFHLYLNGKEISGDTLEGAGVIRITGDVPSDIGYDSPFSIIRFPGIPNKENKKFTAYTTSDQMAQAKNNLYLLKDNNALKDDLRDTLTAYKEGHFNVAAIQSESALQKGDVNLEGLTLGLLIGIIIAIVLAALGYFYGLKKGIQKSTRTDLLKLEEIIVKYFQIKIENPKNSQKISESCDLFFQRAFTVNRQRVEQIKLLEAGHNSIYADFLKEKHLKPTFFQAFYESKKYGNQDLFTKALNQLSKCLQIQEAELNNLEKSPKRLIKRRD</sequence>
<dbReference type="GeneID" id="65098256"/>
<dbReference type="EMBL" id="CP075546">
    <property type="protein sequence ID" value="QVV88366.1"/>
    <property type="molecule type" value="Genomic_DNA"/>
</dbReference>
<protein>
    <submittedName>
        <fullName evidence="2">Uncharacterized protein</fullName>
    </submittedName>
</protein>
<keyword evidence="1" id="KW-0812">Transmembrane</keyword>
<accession>A0A8E7EJ90</accession>
<keyword evidence="3" id="KW-1185">Reference proteome</keyword>
<gene>
    <name evidence="2" type="ORF">KHC33_13690</name>
</gene>
<proteinExistence type="predicted"/>
<evidence type="ECO:0000313" key="2">
    <source>
        <dbReference type="EMBL" id="QVV88366.1"/>
    </source>
</evidence>
<dbReference type="KEGG" id="mrtj:KHC33_13690"/>
<dbReference type="Proteomes" id="UP000680656">
    <property type="component" value="Chromosome"/>
</dbReference>
<feature type="transmembrane region" description="Helical" evidence="1">
    <location>
        <begin position="227"/>
        <end position="249"/>
    </location>
</feature>
<dbReference type="RefSeq" id="WP_214419181.1">
    <property type="nucleotide sequence ID" value="NZ_CP075546.1"/>
</dbReference>
<dbReference type="AlphaFoldDB" id="A0A8E7EJ90"/>
<name>A0A8E7EJ90_9EURY</name>